<keyword evidence="3 7" id="KW-0812">Transmembrane</keyword>
<protein>
    <submittedName>
        <fullName evidence="9">Rhomboid family intramembrane serine protease</fullName>
    </submittedName>
</protein>
<gene>
    <name evidence="9" type="ORF">DX130_06525</name>
</gene>
<comment type="caution">
    <text evidence="9">The sequence shown here is derived from an EMBL/GenBank/DDBJ whole genome shotgun (WGS) entry which is preliminary data.</text>
</comment>
<dbReference type="PANTHER" id="PTHR43731:SF14">
    <property type="entry name" value="PRESENILIN-ASSOCIATED RHOMBOID-LIKE PROTEIN, MITOCHONDRIAL"/>
    <property type="match status" value="1"/>
</dbReference>
<dbReference type="OrthoDB" id="9813074at2"/>
<keyword evidence="9" id="KW-0645">Protease</keyword>
<evidence type="ECO:0000259" key="8">
    <source>
        <dbReference type="Pfam" id="PF01694"/>
    </source>
</evidence>
<dbReference type="SUPFAM" id="SSF144091">
    <property type="entry name" value="Rhomboid-like"/>
    <property type="match status" value="1"/>
</dbReference>
<keyword evidence="5 7" id="KW-1133">Transmembrane helix</keyword>
<keyword evidence="4" id="KW-0378">Hydrolase</keyword>
<feature type="transmembrane region" description="Helical" evidence="7">
    <location>
        <begin position="176"/>
        <end position="197"/>
    </location>
</feature>
<feature type="transmembrane region" description="Helical" evidence="7">
    <location>
        <begin position="99"/>
        <end position="115"/>
    </location>
</feature>
<accession>A0A371PKF7</accession>
<name>A0A371PKF7_9BACL</name>
<sequence length="206" mass="23165">MFLRRESLKEYMRLYPVISIIIAINIVMFGILELSGGSTDTRTLYRFGAMFGGWAMEPELWRYVSSMFLHIGFMHLLMNSFSLYVFAAPMERMLGAWKFAVLYLGSGIAGNIFSYQLQQDLYIGAGASGGIYGIYGAFLFLSLFRKDVLDADSSKTISIILIIGIVYSFIVPNVDLYAHMGGFLGGFLFMAILSTIIKRRAMRRGL</sequence>
<dbReference type="InterPro" id="IPR035952">
    <property type="entry name" value="Rhomboid-like_sf"/>
</dbReference>
<evidence type="ECO:0000256" key="4">
    <source>
        <dbReference type="ARBA" id="ARBA00022801"/>
    </source>
</evidence>
<dbReference type="InterPro" id="IPR050925">
    <property type="entry name" value="Rhomboid_protease_S54"/>
</dbReference>
<keyword evidence="10" id="KW-1185">Reference proteome</keyword>
<dbReference type="InterPro" id="IPR022764">
    <property type="entry name" value="Peptidase_S54_rhomboid_dom"/>
</dbReference>
<evidence type="ECO:0000313" key="10">
    <source>
        <dbReference type="Proteomes" id="UP000261905"/>
    </source>
</evidence>
<dbReference type="GO" id="GO:0006508">
    <property type="term" value="P:proteolysis"/>
    <property type="evidence" value="ECO:0007669"/>
    <property type="project" value="UniProtKB-KW"/>
</dbReference>
<evidence type="ECO:0000313" key="9">
    <source>
        <dbReference type="EMBL" id="REK76688.1"/>
    </source>
</evidence>
<dbReference type="GO" id="GO:0004252">
    <property type="term" value="F:serine-type endopeptidase activity"/>
    <property type="evidence" value="ECO:0007669"/>
    <property type="project" value="InterPro"/>
</dbReference>
<dbReference type="Proteomes" id="UP000261905">
    <property type="component" value="Unassembled WGS sequence"/>
</dbReference>
<evidence type="ECO:0000256" key="2">
    <source>
        <dbReference type="ARBA" id="ARBA00009045"/>
    </source>
</evidence>
<feature type="transmembrane region" description="Helical" evidence="7">
    <location>
        <begin position="12"/>
        <end position="32"/>
    </location>
</feature>
<comment type="similarity">
    <text evidence="2">Belongs to the peptidase S54 family.</text>
</comment>
<dbReference type="Pfam" id="PF01694">
    <property type="entry name" value="Rhomboid"/>
    <property type="match status" value="1"/>
</dbReference>
<comment type="subcellular location">
    <subcellularLocation>
        <location evidence="1">Membrane</location>
        <topology evidence="1">Multi-pass membrane protein</topology>
    </subcellularLocation>
</comment>
<dbReference type="AlphaFoldDB" id="A0A371PKF7"/>
<dbReference type="GO" id="GO:0016020">
    <property type="term" value="C:membrane"/>
    <property type="evidence" value="ECO:0007669"/>
    <property type="project" value="UniProtKB-SubCell"/>
</dbReference>
<evidence type="ECO:0000256" key="5">
    <source>
        <dbReference type="ARBA" id="ARBA00022989"/>
    </source>
</evidence>
<feature type="domain" description="Peptidase S54 rhomboid" evidence="8">
    <location>
        <begin position="58"/>
        <end position="194"/>
    </location>
</feature>
<evidence type="ECO:0000256" key="3">
    <source>
        <dbReference type="ARBA" id="ARBA00022692"/>
    </source>
</evidence>
<evidence type="ECO:0000256" key="6">
    <source>
        <dbReference type="ARBA" id="ARBA00023136"/>
    </source>
</evidence>
<dbReference type="Gene3D" id="1.20.1540.10">
    <property type="entry name" value="Rhomboid-like"/>
    <property type="match status" value="1"/>
</dbReference>
<keyword evidence="6 7" id="KW-0472">Membrane</keyword>
<dbReference type="EMBL" id="QUBQ01000001">
    <property type="protein sequence ID" value="REK76688.1"/>
    <property type="molecule type" value="Genomic_DNA"/>
</dbReference>
<feature type="transmembrane region" description="Helical" evidence="7">
    <location>
        <begin position="121"/>
        <end position="141"/>
    </location>
</feature>
<evidence type="ECO:0000256" key="1">
    <source>
        <dbReference type="ARBA" id="ARBA00004141"/>
    </source>
</evidence>
<proteinExistence type="inferred from homology"/>
<dbReference type="PANTHER" id="PTHR43731">
    <property type="entry name" value="RHOMBOID PROTEASE"/>
    <property type="match status" value="1"/>
</dbReference>
<feature type="transmembrane region" description="Helical" evidence="7">
    <location>
        <begin position="153"/>
        <end position="170"/>
    </location>
</feature>
<feature type="transmembrane region" description="Helical" evidence="7">
    <location>
        <begin position="67"/>
        <end position="87"/>
    </location>
</feature>
<dbReference type="RefSeq" id="WP_116043758.1">
    <property type="nucleotide sequence ID" value="NZ_QUBQ01000001.1"/>
</dbReference>
<evidence type="ECO:0000256" key="7">
    <source>
        <dbReference type="SAM" id="Phobius"/>
    </source>
</evidence>
<organism evidence="9 10">
    <name type="scientific">Paenibacillus paeoniae</name>
    <dbReference type="NCBI Taxonomy" id="2292705"/>
    <lineage>
        <taxon>Bacteria</taxon>
        <taxon>Bacillati</taxon>
        <taxon>Bacillota</taxon>
        <taxon>Bacilli</taxon>
        <taxon>Bacillales</taxon>
        <taxon>Paenibacillaceae</taxon>
        <taxon>Paenibacillus</taxon>
    </lineage>
</organism>
<reference evidence="9 10" key="1">
    <citation type="submission" date="2018-08" db="EMBL/GenBank/DDBJ databases">
        <title>Paenibacillus sp. M4BSY-1, whole genome shotgun sequence.</title>
        <authorList>
            <person name="Tuo L."/>
        </authorList>
    </citation>
    <scope>NUCLEOTIDE SEQUENCE [LARGE SCALE GENOMIC DNA]</scope>
    <source>
        <strain evidence="9 10">M4BSY-1</strain>
    </source>
</reference>